<dbReference type="Pfam" id="PF09517">
    <property type="entry name" value="RE_Eco29kI"/>
    <property type="match status" value="1"/>
</dbReference>
<accession>E5XNE5</accession>
<dbReference type="EMBL" id="ACZI02000003">
    <property type="protein sequence ID" value="EFV14154.1"/>
    <property type="molecule type" value="Genomic_DNA"/>
</dbReference>
<evidence type="ECO:0000313" key="2">
    <source>
        <dbReference type="Proteomes" id="UP000004816"/>
    </source>
</evidence>
<organism evidence="1 2">
    <name type="scientific">Segniliparus rugosus (strain ATCC BAA-974 / DSM 45345 / CCUG 50838 / CIP 108380 / JCM 13579 / CDC 945)</name>
    <dbReference type="NCBI Taxonomy" id="679197"/>
    <lineage>
        <taxon>Bacteria</taxon>
        <taxon>Bacillati</taxon>
        <taxon>Actinomycetota</taxon>
        <taxon>Actinomycetes</taxon>
        <taxon>Mycobacteriales</taxon>
        <taxon>Segniliparaceae</taxon>
        <taxon>Segniliparus</taxon>
    </lineage>
</organism>
<dbReference type="OrthoDB" id="4187639at2"/>
<protein>
    <recommendedName>
        <fullName evidence="3">Eco29kI family restriction endonuclease</fullName>
    </recommendedName>
</protein>
<dbReference type="eggNOG" id="COG0863">
    <property type="taxonomic scope" value="Bacteria"/>
</dbReference>
<keyword evidence="2" id="KW-1185">Reference proteome</keyword>
<proteinExistence type="predicted"/>
<evidence type="ECO:0000313" key="1">
    <source>
        <dbReference type="EMBL" id="EFV14154.1"/>
    </source>
</evidence>
<dbReference type="AlphaFoldDB" id="E5XNE5"/>
<gene>
    <name evidence="1" type="ORF">HMPREF9336_01071</name>
</gene>
<dbReference type="InterPro" id="IPR018575">
    <property type="entry name" value="Restrct_endonuc_II_Eco29kI"/>
</dbReference>
<dbReference type="Proteomes" id="UP000004816">
    <property type="component" value="Unassembled WGS sequence"/>
</dbReference>
<reference evidence="1 2" key="1">
    <citation type="journal article" date="2011" name="Stand. Genomic Sci.">
        <title>High quality draft genome sequence of Segniliparus rugosus CDC 945(T)= (ATCC BAA-974(T)).</title>
        <authorList>
            <person name="Earl A.M."/>
            <person name="Desjardins C.A."/>
            <person name="Fitzgerald M.G."/>
            <person name="Arachchi H.M."/>
            <person name="Zeng Q."/>
            <person name="Mehta T."/>
            <person name="Griggs A."/>
            <person name="Birren B.W."/>
            <person name="Toney N.C."/>
            <person name="Carr J."/>
            <person name="Posey J."/>
            <person name="Butler W.R."/>
        </authorList>
    </citation>
    <scope>NUCLEOTIDE SEQUENCE [LARGE SCALE GENOMIC DNA]</scope>
    <source>
        <strain evidence="2">ATCC BAA-974 / DSM 45345 / CCUG 50838 / CIP 108380 / JCM 13579 / CDC 945</strain>
    </source>
</reference>
<evidence type="ECO:0008006" key="3">
    <source>
        <dbReference type="Google" id="ProtNLM"/>
    </source>
</evidence>
<comment type="caution">
    <text evidence="1">The sequence shown here is derived from an EMBL/GenBank/DDBJ whole genome shotgun (WGS) entry which is preliminary data.</text>
</comment>
<dbReference type="STRING" id="679197.HMPREF9336_01071"/>
<dbReference type="HOGENOM" id="CLU_088903_0_0_11"/>
<dbReference type="REBASE" id="62760">
    <property type="entry name" value="Sru945ORF1070P"/>
</dbReference>
<name>E5XNE5_SEGRC</name>
<dbReference type="RefSeq" id="WP_007468567.1">
    <property type="nucleotide sequence ID" value="NZ_KI391954.1"/>
</dbReference>
<sequence>MAEAFDPLSYENLGASITRAMDEQQVQNLVEIGRFDGAGVYALYYTGEFPAYAKLAERNREEPGSWALYVGKAEAEARRKGDPNQTAVVDGPKLFHRIAHHRASIEKAGNLDPRHFQVRALVVAPTWVPLAEQVGIRIHRPLWNVVVDGFGNHDPGSGRREGTRSRWDTLHPGREWAAALRQRPESVAQIEQDVVQYLDNPEQTLFDL</sequence>